<evidence type="ECO:0000259" key="8">
    <source>
        <dbReference type="Pfam" id="PF04239"/>
    </source>
</evidence>
<dbReference type="RefSeq" id="WP_092013440.1">
    <property type="nucleotide sequence ID" value="NZ_FOXH01000002.1"/>
</dbReference>
<name>A0A1I5PJ04_9BACT</name>
<evidence type="ECO:0000256" key="7">
    <source>
        <dbReference type="SAM" id="Phobius"/>
    </source>
</evidence>
<keyword evidence="4 7" id="KW-0812">Transmembrane</keyword>
<feature type="domain" description="YetF C-terminal" evidence="8">
    <location>
        <begin position="84"/>
        <end position="150"/>
    </location>
</feature>
<keyword evidence="5 7" id="KW-1133">Transmembrane helix</keyword>
<comment type="subcellular location">
    <subcellularLocation>
        <location evidence="1">Cell membrane</location>
        <topology evidence="1">Multi-pass membrane protein</topology>
    </subcellularLocation>
</comment>
<dbReference type="InterPro" id="IPR023090">
    <property type="entry name" value="UPF0702_alpha/beta_dom_sf"/>
</dbReference>
<gene>
    <name evidence="9" type="ORF">SAMN04515674_102502</name>
</gene>
<dbReference type="GO" id="GO:0005886">
    <property type="term" value="C:plasma membrane"/>
    <property type="evidence" value="ECO:0007669"/>
    <property type="project" value="UniProtKB-SubCell"/>
</dbReference>
<dbReference type="Proteomes" id="UP000199306">
    <property type="component" value="Unassembled WGS sequence"/>
</dbReference>
<dbReference type="PANTHER" id="PTHR34582">
    <property type="entry name" value="UPF0702 TRANSMEMBRANE PROTEIN YCAP"/>
    <property type="match status" value="1"/>
</dbReference>
<accession>A0A1I5PJ04</accession>
<dbReference type="OrthoDB" id="9778331at2"/>
<evidence type="ECO:0000313" key="9">
    <source>
        <dbReference type="EMBL" id="SFP34009.1"/>
    </source>
</evidence>
<evidence type="ECO:0000256" key="3">
    <source>
        <dbReference type="ARBA" id="ARBA00022475"/>
    </source>
</evidence>
<protein>
    <recommendedName>
        <fullName evidence="8">YetF C-terminal domain-containing protein</fullName>
    </recommendedName>
</protein>
<dbReference type="STRING" id="1079859.SAMN04515674_102502"/>
<reference evidence="9 10" key="1">
    <citation type="submission" date="2016-10" db="EMBL/GenBank/DDBJ databases">
        <authorList>
            <person name="de Groot N.N."/>
        </authorList>
    </citation>
    <scope>NUCLEOTIDE SEQUENCE [LARGE SCALE GENOMIC DNA]</scope>
    <source>
        <strain evidence="10">E92,LMG 26720,CCM 7988</strain>
    </source>
</reference>
<dbReference type="EMBL" id="FOXH01000002">
    <property type="protein sequence ID" value="SFP34009.1"/>
    <property type="molecule type" value="Genomic_DNA"/>
</dbReference>
<feature type="transmembrane region" description="Helical" evidence="7">
    <location>
        <begin position="57"/>
        <end position="75"/>
    </location>
</feature>
<evidence type="ECO:0000256" key="2">
    <source>
        <dbReference type="ARBA" id="ARBA00006448"/>
    </source>
</evidence>
<evidence type="ECO:0000256" key="6">
    <source>
        <dbReference type="ARBA" id="ARBA00023136"/>
    </source>
</evidence>
<proteinExistence type="inferred from homology"/>
<dbReference type="Gene3D" id="3.30.240.20">
    <property type="entry name" value="bsu07140 like domains"/>
    <property type="match status" value="1"/>
</dbReference>
<organism evidence="9 10">
    <name type="scientific">Pseudarcicella hirudinis</name>
    <dbReference type="NCBI Taxonomy" id="1079859"/>
    <lineage>
        <taxon>Bacteria</taxon>
        <taxon>Pseudomonadati</taxon>
        <taxon>Bacteroidota</taxon>
        <taxon>Cytophagia</taxon>
        <taxon>Cytophagales</taxon>
        <taxon>Flectobacillaceae</taxon>
        <taxon>Pseudarcicella</taxon>
    </lineage>
</organism>
<dbReference type="Pfam" id="PF04239">
    <property type="entry name" value="DUF421"/>
    <property type="match status" value="1"/>
</dbReference>
<sequence>MNYLIIALKSIAVYAFIVAAIRLFGKKELAQLSVIDLVFILLISNSVQNAMVGSDSSLQGGLIAAGALFVTNFLLKKLMFNHEGVSRFIQGEPIMLIYNGKIKKNGLRIAEISLEELEAAIREHGVSKISEVDLAVLEVDGNISVLSESFAHRSSKKRKAHKVVSKNE</sequence>
<evidence type="ECO:0000256" key="4">
    <source>
        <dbReference type="ARBA" id="ARBA00022692"/>
    </source>
</evidence>
<keyword evidence="10" id="KW-1185">Reference proteome</keyword>
<keyword evidence="6 7" id="KW-0472">Membrane</keyword>
<dbReference type="AlphaFoldDB" id="A0A1I5PJ04"/>
<evidence type="ECO:0000256" key="5">
    <source>
        <dbReference type="ARBA" id="ARBA00022989"/>
    </source>
</evidence>
<dbReference type="PANTHER" id="PTHR34582:SF6">
    <property type="entry name" value="UPF0702 TRANSMEMBRANE PROTEIN YCAP"/>
    <property type="match status" value="1"/>
</dbReference>
<dbReference type="InterPro" id="IPR007353">
    <property type="entry name" value="DUF421"/>
</dbReference>
<comment type="similarity">
    <text evidence="2">Belongs to the UPF0702 family.</text>
</comment>
<feature type="transmembrane region" description="Helical" evidence="7">
    <location>
        <begin position="6"/>
        <end position="25"/>
    </location>
</feature>
<keyword evidence="3" id="KW-1003">Cell membrane</keyword>
<evidence type="ECO:0000256" key="1">
    <source>
        <dbReference type="ARBA" id="ARBA00004651"/>
    </source>
</evidence>
<evidence type="ECO:0000313" key="10">
    <source>
        <dbReference type="Proteomes" id="UP000199306"/>
    </source>
</evidence>